<gene>
    <name evidence="2" type="ORF">GOP47_0007071</name>
</gene>
<dbReference type="Proteomes" id="UP000886520">
    <property type="component" value="Chromosome 7"/>
</dbReference>
<evidence type="ECO:0000313" key="3">
    <source>
        <dbReference type="Proteomes" id="UP000886520"/>
    </source>
</evidence>
<dbReference type="AlphaFoldDB" id="A0A9D4V1F3"/>
<sequence>MGNGVKLQVDTETVRQEQWLCRAGGNRHQCGARREILSRNRLLTAELSEQWEPASCCRVDEQWESAPRCRTEQAVGIDTPQLSRERSRPTVGIGSTL</sequence>
<dbReference type="EMBL" id="JABFUD020000007">
    <property type="protein sequence ID" value="KAI5077247.1"/>
    <property type="molecule type" value="Genomic_DNA"/>
</dbReference>
<name>A0A9D4V1F3_ADICA</name>
<protein>
    <submittedName>
        <fullName evidence="2">Uncharacterized protein</fullName>
    </submittedName>
</protein>
<proteinExistence type="predicted"/>
<evidence type="ECO:0000313" key="2">
    <source>
        <dbReference type="EMBL" id="KAI5077247.1"/>
    </source>
</evidence>
<reference evidence="2" key="1">
    <citation type="submission" date="2021-01" db="EMBL/GenBank/DDBJ databases">
        <title>Adiantum capillus-veneris genome.</title>
        <authorList>
            <person name="Fang Y."/>
            <person name="Liao Q."/>
        </authorList>
    </citation>
    <scope>NUCLEOTIDE SEQUENCE</scope>
    <source>
        <strain evidence="2">H3</strain>
        <tissue evidence="2">Leaf</tissue>
    </source>
</reference>
<keyword evidence="3" id="KW-1185">Reference proteome</keyword>
<feature type="region of interest" description="Disordered" evidence="1">
    <location>
        <begin position="74"/>
        <end position="97"/>
    </location>
</feature>
<organism evidence="2 3">
    <name type="scientific">Adiantum capillus-veneris</name>
    <name type="common">Maidenhair fern</name>
    <dbReference type="NCBI Taxonomy" id="13818"/>
    <lineage>
        <taxon>Eukaryota</taxon>
        <taxon>Viridiplantae</taxon>
        <taxon>Streptophyta</taxon>
        <taxon>Embryophyta</taxon>
        <taxon>Tracheophyta</taxon>
        <taxon>Polypodiopsida</taxon>
        <taxon>Polypodiidae</taxon>
        <taxon>Polypodiales</taxon>
        <taxon>Pteridineae</taxon>
        <taxon>Pteridaceae</taxon>
        <taxon>Vittarioideae</taxon>
        <taxon>Adiantum</taxon>
    </lineage>
</organism>
<comment type="caution">
    <text evidence="2">The sequence shown here is derived from an EMBL/GenBank/DDBJ whole genome shotgun (WGS) entry which is preliminary data.</text>
</comment>
<evidence type="ECO:0000256" key="1">
    <source>
        <dbReference type="SAM" id="MobiDB-lite"/>
    </source>
</evidence>
<accession>A0A9D4V1F3</accession>